<evidence type="ECO:0000313" key="12">
    <source>
        <dbReference type="EMBL" id="PJZ70363.1"/>
    </source>
</evidence>
<evidence type="ECO:0000256" key="11">
    <source>
        <dbReference type="SAM" id="Phobius"/>
    </source>
</evidence>
<evidence type="ECO:0000256" key="7">
    <source>
        <dbReference type="ARBA" id="ARBA00022927"/>
    </source>
</evidence>
<sequence>MQFDLNHLFLLAQAADGAAPTSGNPLSLLTSSPFAMVGVMFIIMYFLVIRPQRSEEKKRKAMIENLQKGDQVVTSSGIHGKIVEFKENNETVVIAIAKDTNVTFNTSTILKKKEG</sequence>
<evidence type="ECO:0000313" key="15">
    <source>
        <dbReference type="Proteomes" id="UP000231990"/>
    </source>
</evidence>
<dbReference type="Proteomes" id="UP000231990">
    <property type="component" value="Unassembled WGS sequence"/>
</dbReference>
<dbReference type="OrthoDB" id="9800132at2"/>
<accession>A0A2M9ZLC8</accession>
<keyword evidence="5" id="KW-1003">Cell membrane</keyword>
<reference evidence="14 15" key="1">
    <citation type="submission" date="2017-07" db="EMBL/GenBank/DDBJ databases">
        <title>Leptospira spp. isolated from tropical soils.</title>
        <authorList>
            <person name="Thibeaux R."/>
            <person name="Iraola G."/>
            <person name="Ferres I."/>
            <person name="Bierque E."/>
            <person name="Girault D."/>
            <person name="Soupe-Gilbert M.-E."/>
            <person name="Picardeau M."/>
            <person name="Goarant C."/>
        </authorList>
    </citation>
    <scope>NUCLEOTIDE SEQUENCE [LARGE SCALE GENOMIC DNA]</scope>
    <source>
        <strain evidence="13 15">FH1-B-B1</strain>
        <strain evidence="12 14">FH1-B-C1</strain>
    </source>
</reference>
<keyword evidence="7" id="KW-0653">Protein transport</keyword>
<evidence type="ECO:0000256" key="5">
    <source>
        <dbReference type="ARBA" id="ARBA00022475"/>
    </source>
</evidence>
<dbReference type="EMBL" id="NPDY01000004">
    <property type="protein sequence ID" value="PJZ70363.1"/>
    <property type="molecule type" value="Genomic_DNA"/>
</dbReference>
<dbReference type="NCBIfam" id="TIGR00739">
    <property type="entry name" value="yajC"/>
    <property type="match status" value="1"/>
</dbReference>
<comment type="subcellular location">
    <subcellularLocation>
        <location evidence="1">Cell membrane</location>
        <topology evidence="1">Single-pass membrane protein</topology>
    </subcellularLocation>
</comment>
<keyword evidence="4" id="KW-0813">Transport</keyword>
<keyword evidence="10 11" id="KW-0472">Membrane</keyword>
<dbReference type="AlphaFoldDB" id="A0A2M9ZLC8"/>
<dbReference type="EMBL" id="NPDZ01000007">
    <property type="protein sequence ID" value="PJZ72753.1"/>
    <property type="molecule type" value="Genomic_DNA"/>
</dbReference>
<organism evidence="13 15">
    <name type="scientific">Leptospira perolatii</name>
    <dbReference type="NCBI Taxonomy" id="2023191"/>
    <lineage>
        <taxon>Bacteria</taxon>
        <taxon>Pseudomonadati</taxon>
        <taxon>Spirochaetota</taxon>
        <taxon>Spirochaetia</taxon>
        <taxon>Leptospirales</taxon>
        <taxon>Leptospiraceae</taxon>
        <taxon>Leptospira</taxon>
    </lineage>
</organism>
<dbReference type="GO" id="GO:0005886">
    <property type="term" value="C:plasma membrane"/>
    <property type="evidence" value="ECO:0007669"/>
    <property type="project" value="UniProtKB-SubCell"/>
</dbReference>
<dbReference type="RefSeq" id="WP_100713325.1">
    <property type="nucleotide sequence ID" value="NZ_NPDY01000004.1"/>
</dbReference>
<proteinExistence type="inferred from homology"/>
<dbReference type="Proteomes" id="UP000231962">
    <property type="component" value="Unassembled WGS sequence"/>
</dbReference>
<keyword evidence="14" id="KW-1185">Reference proteome</keyword>
<evidence type="ECO:0000256" key="8">
    <source>
        <dbReference type="ARBA" id="ARBA00022989"/>
    </source>
</evidence>
<evidence type="ECO:0000256" key="3">
    <source>
        <dbReference type="ARBA" id="ARBA00014962"/>
    </source>
</evidence>
<evidence type="ECO:0000313" key="13">
    <source>
        <dbReference type="EMBL" id="PJZ72753.1"/>
    </source>
</evidence>
<evidence type="ECO:0000256" key="1">
    <source>
        <dbReference type="ARBA" id="ARBA00004162"/>
    </source>
</evidence>
<dbReference type="PANTHER" id="PTHR33909:SF1">
    <property type="entry name" value="SEC TRANSLOCON ACCESSORY COMPLEX SUBUNIT YAJC"/>
    <property type="match status" value="1"/>
</dbReference>
<dbReference type="InterPro" id="IPR003849">
    <property type="entry name" value="Preprotein_translocase_YajC"/>
</dbReference>
<keyword evidence="6 11" id="KW-0812">Transmembrane</keyword>
<gene>
    <name evidence="13" type="primary">yajC</name>
    <name evidence="12" type="ORF">CH360_07170</name>
    <name evidence="13" type="ORF">CH373_11800</name>
</gene>
<feature type="transmembrane region" description="Helical" evidence="11">
    <location>
        <begin position="33"/>
        <end position="49"/>
    </location>
</feature>
<dbReference type="PRINTS" id="PR01853">
    <property type="entry name" value="YAJCTRNLCASE"/>
</dbReference>
<comment type="caution">
    <text evidence="13">The sequence shown here is derived from an EMBL/GenBank/DDBJ whole genome shotgun (WGS) entry which is preliminary data.</text>
</comment>
<dbReference type="GO" id="GO:0015031">
    <property type="term" value="P:protein transport"/>
    <property type="evidence" value="ECO:0007669"/>
    <property type="project" value="UniProtKB-KW"/>
</dbReference>
<evidence type="ECO:0000313" key="14">
    <source>
        <dbReference type="Proteomes" id="UP000231962"/>
    </source>
</evidence>
<evidence type="ECO:0000256" key="9">
    <source>
        <dbReference type="ARBA" id="ARBA00023010"/>
    </source>
</evidence>
<dbReference type="PANTHER" id="PTHR33909">
    <property type="entry name" value="SEC TRANSLOCON ACCESSORY COMPLEX SUBUNIT YAJC"/>
    <property type="match status" value="1"/>
</dbReference>
<protein>
    <recommendedName>
        <fullName evidence="3">Sec translocon accessory complex subunit YajC</fullName>
    </recommendedName>
</protein>
<keyword evidence="8 11" id="KW-1133">Transmembrane helix</keyword>
<name>A0A2M9ZLC8_9LEPT</name>
<dbReference type="SMART" id="SM01323">
    <property type="entry name" value="YajC"/>
    <property type="match status" value="1"/>
</dbReference>
<evidence type="ECO:0000256" key="10">
    <source>
        <dbReference type="ARBA" id="ARBA00023136"/>
    </source>
</evidence>
<comment type="similarity">
    <text evidence="2">Belongs to the YajC family.</text>
</comment>
<evidence type="ECO:0000256" key="2">
    <source>
        <dbReference type="ARBA" id="ARBA00006742"/>
    </source>
</evidence>
<evidence type="ECO:0000256" key="4">
    <source>
        <dbReference type="ARBA" id="ARBA00022448"/>
    </source>
</evidence>
<dbReference type="Pfam" id="PF02699">
    <property type="entry name" value="YajC"/>
    <property type="match status" value="1"/>
</dbReference>
<keyword evidence="9" id="KW-0811">Translocation</keyword>
<evidence type="ECO:0000256" key="6">
    <source>
        <dbReference type="ARBA" id="ARBA00022692"/>
    </source>
</evidence>